<dbReference type="InterPro" id="IPR007737">
    <property type="entry name" value="Mga_HTH"/>
</dbReference>
<keyword evidence="7" id="KW-0805">Transcription regulation</keyword>
<keyword evidence="5" id="KW-0598">Phosphotransferase system</keyword>
<dbReference type="InterPro" id="IPR036388">
    <property type="entry name" value="WH-like_DNA-bd_sf"/>
</dbReference>
<dbReference type="PATRIC" id="fig|698948.3.peg.899"/>
<dbReference type="PROSITE" id="PS51372">
    <property type="entry name" value="PRD_2"/>
    <property type="match status" value="2"/>
</dbReference>
<evidence type="ECO:0000256" key="3">
    <source>
        <dbReference type="ARBA" id="ARBA00022597"/>
    </source>
</evidence>
<evidence type="ECO:0000256" key="8">
    <source>
        <dbReference type="ARBA" id="ARBA00023159"/>
    </source>
</evidence>
<dbReference type="PANTHER" id="PTHR30185">
    <property type="entry name" value="CRYPTIC BETA-GLUCOSIDE BGL OPERON ANTITERMINATOR"/>
    <property type="match status" value="1"/>
</dbReference>
<organism evidence="13 14">
    <name type="scientific">Thermoanaerobacterium thermosaccharolyticum M0795</name>
    <dbReference type="NCBI Taxonomy" id="698948"/>
    <lineage>
        <taxon>Bacteria</taxon>
        <taxon>Bacillati</taxon>
        <taxon>Bacillota</taxon>
        <taxon>Clostridia</taxon>
        <taxon>Thermoanaerobacterales</taxon>
        <taxon>Thermoanaerobacteraceae</taxon>
        <taxon>Thermoanaerobacterium</taxon>
    </lineage>
</organism>
<dbReference type="Pfam" id="PF00359">
    <property type="entry name" value="PTS_EIIA_2"/>
    <property type="match status" value="1"/>
</dbReference>
<evidence type="ECO:0000259" key="12">
    <source>
        <dbReference type="PROSITE" id="PS51372"/>
    </source>
</evidence>
<dbReference type="EMBL" id="CP003066">
    <property type="protein sequence ID" value="AGB18565.1"/>
    <property type="molecule type" value="Genomic_DNA"/>
</dbReference>
<evidence type="ECO:0000256" key="6">
    <source>
        <dbReference type="ARBA" id="ARBA00022737"/>
    </source>
</evidence>
<dbReference type="InterPro" id="IPR013011">
    <property type="entry name" value="PTS_EIIB_2"/>
</dbReference>
<dbReference type="InterPro" id="IPR016152">
    <property type="entry name" value="PTrfase/Anion_transptr"/>
</dbReference>
<feature type="domain" description="PTS EIIA type-2" evidence="10">
    <location>
        <begin position="651"/>
        <end position="796"/>
    </location>
</feature>
<dbReference type="Gene3D" id="3.40.930.10">
    <property type="entry name" value="Mannitol-specific EII, Chain A"/>
    <property type="match status" value="1"/>
</dbReference>
<dbReference type="AlphaFoldDB" id="L0IG96"/>
<dbReference type="InterPro" id="IPR002178">
    <property type="entry name" value="PTS_EIIA_type-2_dom"/>
</dbReference>
<evidence type="ECO:0000256" key="9">
    <source>
        <dbReference type="ARBA" id="ARBA00023163"/>
    </source>
</evidence>
<dbReference type="InterPro" id="IPR004715">
    <property type="entry name" value="PTS_IIA_fruc"/>
</dbReference>
<dbReference type="SUPFAM" id="SSF63520">
    <property type="entry name" value="PTS-regulatory domain, PRD"/>
    <property type="match status" value="2"/>
</dbReference>
<dbReference type="KEGG" id="tto:Thethe_00902"/>
<keyword evidence="3" id="KW-0762">Sugar transport</keyword>
<dbReference type="GO" id="GO:0008982">
    <property type="term" value="F:protein-N(PI)-phosphohistidine-sugar phosphotransferase activity"/>
    <property type="evidence" value="ECO:0007669"/>
    <property type="project" value="InterPro"/>
</dbReference>
<evidence type="ECO:0000256" key="5">
    <source>
        <dbReference type="ARBA" id="ARBA00022683"/>
    </source>
</evidence>
<sequence>MISLTKRQIEFIKLLLEETNYKTIKSFADLLNASNKTIQKDLRVIEKYLNKFNIILDRKRGTGIMIVNAKNAKWLLLNDLERQERRHENISIKERRIEIIKNLLISSHMSTSIQKLSDMYYVSKTSIVNDLNYIEKWISQFNLKLEKNKKGTRIVGTENDIRRAIESLLIEYSKEVDKDWTIEELTARIDASTLNALLEIFEKDKIIYVNELLVKLEKKYNCLLNDPYYINILTHILISLTRGLEGKQIEVDVAKRSDNMKYEKAYEEAKNIVNQINKDFQTQLGESEIYYLYQYFISSGLVKNMSENANEVLNELNQRANIFAKKVTSFMEKIMNINILNDEIVMEGLLMHIRPMLNRLDYDIQISNPVIGDIIEEYPDILNMCKAAVLMATYDLKLKMIPMDEIGYLALYYQLALERSIVKRRILVVCQSGYGTSQLLSARIRRAFPDWEIVDILSVSMLKERNMDDIDFIVSTVPIDIKEKPYILVSTFLNDQDIQNISKLLVEKPVKTDRKQIGTLYINQYLTEENIYFNKQYDEVVEQLNKKYQTNINFHEISLGDDIKVEMGFYSNQPILAIALNDVKKLKKQIVFYIAMDNTDIITHLLSEIYHLHTFEGSMYYLKKCMNGKDVKNYFELNEGEMKIMATDLAKVIKIETIKLDMEAKTKDEVLRELTTLLYNAGALSDKEAFLDDVYYRERLGSTGIGNGIAIPHGKSKFVNKTSLAIGRTKTDIEWETLDNKPVRFIILFAVKDENRDSAHIRLLSQVATKLADDEVCEKLQKVKTPEEIYQIFAGE</sequence>
<evidence type="ECO:0000313" key="13">
    <source>
        <dbReference type="EMBL" id="AGB18565.1"/>
    </source>
</evidence>
<evidence type="ECO:0000256" key="7">
    <source>
        <dbReference type="ARBA" id="ARBA00023015"/>
    </source>
</evidence>
<keyword evidence="2" id="KW-0597">Phosphoprotein</keyword>
<dbReference type="Proteomes" id="UP000010845">
    <property type="component" value="Chromosome"/>
</dbReference>
<protein>
    <submittedName>
        <fullName evidence="13">Transcriptional antiterminator, BglG family</fullName>
    </submittedName>
</protein>
<dbReference type="InterPro" id="IPR036634">
    <property type="entry name" value="PRD_sf"/>
</dbReference>
<keyword evidence="1" id="KW-0813">Transport</keyword>
<dbReference type="PROSITE" id="PS00372">
    <property type="entry name" value="PTS_EIIA_TYPE_2_HIS"/>
    <property type="match status" value="1"/>
</dbReference>
<dbReference type="InterPro" id="IPR050661">
    <property type="entry name" value="BglG_antiterminators"/>
</dbReference>
<evidence type="ECO:0000256" key="1">
    <source>
        <dbReference type="ARBA" id="ARBA00022448"/>
    </source>
</evidence>
<feature type="domain" description="PTS EIIB type-2" evidence="11">
    <location>
        <begin position="424"/>
        <end position="513"/>
    </location>
</feature>
<feature type="domain" description="PRD" evidence="12">
    <location>
        <begin position="200"/>
        <end position="306"/>
    </location>
</feature>
<dbReference type="PANTHER" id="PTHR30185:SF18">
    <property type="entry name" value="TRANSCRIPTIONAL REGULATOR MTLR"/>
    <property type="match status" value="1"/>
</dbReference>
<dbReference type="RefSeq" id="WP_015311256.1">
    <property type="nucleotide sequence ID" value="NC_019970.1"/>
</dbReference>
<evidence type="ECO:0000259" key="11">
    <source>
        <dbReference type="PROSITE" id="PS51099"/>
    </source>
</evidence>
<evidence type="ECO:0000256" key="2">
    <source>
        <dbReference type="ARBA" id="ARBA00022553"/>
    </source>
</evidence>
<dbReference type="InterPro" id="IPR036095">
    <property type="entry name" value="PTS_EIIB-like_sf"/>
</dbReference>
<dbReference type="GO" id="GO:0006355">
    <property type="term" value="P:regulation of DNA-templated transcription"/>
    <property type="evidence" value="ECO:0007669"/>
    <property type="project" value="InterPro"/>
</dbReference>
<dbReference type="NCBIfam" id="TIGR00848">
    <property type="entry name" value="fruA"/>
    <property type="match status" value="1"/>
</dbReference>
<dbReference type="GO" id="GO:0016020">
    <property type="term" value="C:membrane"/>
    <property type="evidence" value="ECO:0007669"/>
    <property type="project" value="InterPro"/>
</dbReference>
<dbReference type="HOGENOM" id="CLU_013442_2_1_9"/>
<dbReference type="SUPFAM" id="SSF52794">
    <property type="entry name" value="PTS system IIB component-like"/>
    <property type="match status" value="1"/>
</dbReference>
<dbReference type="Gene3D" id="3.40.50.2300">
    <property type="match status" value="1"/>
</dbReference>
<evidence type="ECO:0000259" key="10">
    <source>
        <dbReference type="PROSITE" id="PS51094"/>
    </source>
</evidence>
<dbReference type="Pfam" id="PF00874">
    <property type="entry name" value="PRD"/>
    <property type="match status" value="2"/>
</dbReference>
<dbReference type="PROSITE" id="PS51099">
    <property type="entry name" value="PTS_EIIB_TYPE_2"/>
    <property type="match status" value="1"/>
</dbReference>
<feature type="domain" description="PRD" evidence="12">
    <location>
        <begin position="315"/>
        <end position="423"/>
    </location>
</feature>
<name>L0IG96_THETR</name>
<dbReference type="PROSITE" id="PS51094">
    <property type="entry name" value="PTS_EIIA_TYPE_2"/>
    <property type="match status" value="1"/>
</dbReference>
<dbReference type="Gene3D" id="1.10.10.10">
    <property type="entry name" value="Winged helix-like DNA-binding domain superfamily/Winged helix DNA-binding domain"/>
    <property type="match status" value="2"/>
</dbReference>
<reference evidence="13 14" key="1">
    <citation type="submission" date="2012-03" db="EMBL/GenBank/DDBJ databases">
        <title>Complete sequence of chromosome of Thermoanaerobacterium thermosaccharolyticum M0795.</title>
        <authorList>
            <consortium name="US DOE Joint Genome Institute"/>
            <person name="Lucas S."/>
            <person name="Han J."/>
            <person name="Lapidus A."/>
            <person name="Cheng J.-F."/>
            <person name="Goodwin L."/>
            <person name="Pitluck S."/>
            <person name="Peters L."/>
            <person name="Teshima H."/>
            <person name="Detter J.C."/>
            <person name="Han C."/>
            <person name="Tapia R."/>
            <person name="Land M."/>
            <person name="Hauser L."/>
            <person name="Kyrpides N."/>
            <person name="Ivanova N."/>
            <person name="Pagani I."/>
            <person name="Feinberg L."/>
            <person name="Folden J."/>
            <person name="Hogsett D."/>
            <person name="Shaw J."/>
            <person name="Woyke T."/>
        </authorList>
    </citation>
    <scope>NUCLEOTIDE SEQUENCE [LARGE SCALE GENOMIC DNA]</scope>
    <source>
        <strain evidence="13 14">M0795</strain>
    </source>
</reference>
<keyword evidence="9" id="KW-0804">Transcription</keyword>
<evidence type="ECO:0000313" key="14">
    <source>
        <dbReference type="Proteomes" id="UP000010845"/>
    </source>
</evidence>
<accession>L0IG96</accession>
<dbReference type="CDD" id="cd05568">
    <property type="entry name" value="PTS_IIB_bgl_like"/>
    <property type="match status" value="1"/>
</dbReference>
<dbReference type="InterPro" id="IPR011608">
    <property type="entry name" value="PRD"/>
</dbReference>
<keyword evidence="6" id="KW-0677">Repeat</keyword>
<keyword evidence="8" id="KW-0010">Activator</keyword>
<dbReference type="Pfam" id="PF05043">
    <property type="entry name" value="Mga"/>
    <property type="match status" value="1"/>
</dbReference>
<keyword evidence="4" id="KW-0808">Transferase</keyword>
<dbReference type="SUPFAM" id="SSF55804">
    <property type="entry name" value="Phoshotransferase/anion transport protein"/>
    <property type="match status" value="1"/>
</dbReference>
<proteinExistence type="predicted"/>
<evidence type="ECO:0000256" key="4">
    <source>
        <dbReference type="ARBA" id="ARBA00022679"/>
    </source>
</evidence>
<dbReference type="GO" id="GO:0009401">
    <property type="term" value="P:phosphoenolpyruvate-dependent sugar phosphotransferase system"/>
    <property type="evidence" value="ECO:0007669"/>
    <property type="project" value="UniProtKB-KW"/>
</dbReference>
<dbReference type="Gene3D" id="1.10.1790.10">
    <property type="entry name" value="PRD domain"/>
    <property type="match status" value="2"/>
</dbReference>
<dbReference type="CDD" id="cd00211">
    <property type="entry name" value="PTS_IIA_fru"/>
    <property type="match status" value="1"/>
</dbReference>
<gene>
    <name evidence="13" type="ORF">Thethe_00902</name>
</gene>